<dbReference type="InterPro" id="IPR038830">
    <property type="entry name" value="CCDC186"/>
</dbReference>
<dbReference type="OrthoDB" id="6924288at2759"/>
<evidence type="ECO:0000313" key="2">
    <source>
        <dbReference type="Proteomes" id="UP000691718"/>
    </source>
</evidence>
<dbReference type="EMBL" id="CAJQZP010001297">
    <property type="protein sequence ID" value="CAG5037129.1"/>
    <property type="molecule type" value="Genomic_DNA"/>
</dbReference>
<dbReference type="PANTHER" id="PTHR18911:SF5">
    <property type="entry name" value="COILED-COIL DOMAIN-CONTAINING PROTEIN 186"/>
    <property type="match status" value="1"/>
</dbReference>
<proteinExistence type="predicted"/>
<dbReference type="GO" id="GO:0099518">
    <property type="term" value="P:vesicle cytoskeletal trafficking"/>
    <property type="evidence" value="ECO:0007669"/>
    <property type="project" value="TreeGrafter"/>
</dbReference>
<dbReference type="GO" id="GO:0031267">
    <property type="term" value="F:small GTPase binding"/>
    <property type="evidence" value="ECO:0007669"/>
    <property type="project" value="TreeGrafter"/>
</dbReference>
<dbReference type="GO" id="GO:0005802">
    <property type="term" value="C:trans-Golgi network"/>
    <property type="evidence" value="ECO:0007669"/>
    <property type="project" value="TreeGrafter"/>
</dbReference>
<organism evidence="1 2">
    <name type="scientific">Parnassius apollo</name>
    <name type="common">Apollo butterfly</name>
    <name type="synonym">Papilio apollo</name>
    <dbReference type="NCBI Taxonomy" id="110799"/>
    <lineage>
        <taxon>Eukaryota</taxon>
        <taxon>Metazoa</taxon>
        <taxon>Ecdysozoa</taxon>
        <taxon>Arthropoda</taxon>
        <taxon>Hexapoda</taxon>
        <taxon>Insecta</taxon>
        <taxon>Pterygota</taxon>
        <taxon>Neoptera</taxon>
        <taxon>Endopterygota</taxon>
        <taxon>Lepidoptera</taxon>
        <taxon>Glossata</taxon>
        <taxon>Ditrysia</taxon>
        <taxon>Papilionoidea</taxon>
        <taxon>Papilionidae</taxon>
        <taxon>Parnassiinae</taxon>
        <taxon>Parnassini</taxon>
        <taxon>Parnassius</taxon>
        <taxon>Parnassius</taxon>
    </lineage>
</organism>
<gene>
    <name evidence="1" type="ORF">PAPOLLO_LOCUS21024</name>
</gene>
<name>A0A8S3XV23_PARAO</name>
<keyword evidence="2" id="KW-1185">Reference proteome</keyword>
<sequence length="91" mass="10012">MVIVLYTCCHQPLRKLTKKEIAKLGGGAMAAVWGGDPGGMTLELSLEMNKRLQALLEDTLLKNITLKENLDTLGEEISRLKAERSDPTDSK</sequence>
<evidence type="ECO:0000313" key="1">
    <source>
        <dbReference type="EMBL" id="CAG5037129.1"/>
    </source>
</evidence>
<protein>
    <submittedName>
        <fullName evidence="1">(apollo) hypothetical protein</fullName>
    </submittedName>
</protein>
<reference evidence="1" key="1">
    <citation type="submission" date="2021-04" db="EMBL/GenBank/DDBJ databases">
        <authorList>
            <person name="Tunstrom K."/>
        </authorList>
    </citation>
    <scope>NUCLEOTIDE SEQUENCE</scope>
</reference>
<accession>A0A8S3XV23</accession>
<dbReference type="Proteomes" id="UP000691718">
    <property type="component" value="Unassembled WGS sequence"/>
</dbReference>
<dbReference type="AlphaFoldDB" id="A0A8S3XV23"/>
<comment type="caution">
    <text evidence="1">The sequence shown here is derived from an EMBL/GenBank/DDBJ whole genome shotgun (WGS) entry which is preliminary data.</text>
</comment>
<dbReference type="PANTHER" id="PTHR18911">
    <property type="entry name" value="CTCL TUMOR ANTIGEN HD-CL-01"/>
    <property type="match status" value="1"/>
</dbReference>